<evidence type="ECO:0000256" key="4">
    <source>
        <dbReference type="ARBA" id="ARBA00023180"/>
    </source>
</evidence>
<dbReference type="PANTHER" id="PTHR12080">
    <property type="entry name" value="SIGNALING LYMPHOCYTIC ACTIVATION MOLECULE"/>
    <property type="match status" value="1"/>
</dbReference>
<dbReference type="SUPFAM" id="SSF48726">
    <property type="entry name" value="Immunoglobulin"/>
    <property type="match status" value="2"/>
</dbReference>
<feature type="domain" description="Ig-like" evidence="7">
    <location>
        <begin position="140"/>
        <end position="220"/>
    </location>
</feature>
<keyword evidence="2 6" id="KW-0732">Signal</keyword>
<evidence type="ECO:0000313" key="8">
    <source>
        <dbReference type="Proteomes" id="UP000504639"/>
    </source>
</evidence>
<accession>A0A6J3EDQ9</accession>
<organism evidence="8 9">
    <name type="scientific">Aythya fuligula</name>
    <name type="common">Tufted duck</name>
    <name type="synonym">Anas fuligula</name>
    <dbReference type="NCBI Taxonomy" id="219594"/>
    <lineage>
        <taxon>Eukaryota</taxon>
        <taxon>Metazoa</taxon>
        <taxon>Chordata</taxon>
        <taxon>Craniata</taxon>
        <taxon>Vertebrata</taxon>
        <taxon>Euteleostomi</taxon>
        <taxon>Archelosauria</taxon>
        <taxon>Archosauria</taxon>
        <taxon>Dinosauria</taxon>
        <taxon>Saurischia</taxon>
        <taxon>Theropoda</taxon>
        <taxon>Coelurosauria</taxon>
        <taxon>Aves</taxon>
        <taxon>Neognathae</taxon>
        <taxon>Galloanserae</taxon>
        <taxon>Anseriformes</taxon>
        <taxon>Anatidae</taxon>
        <taxon>Aythyinae</taxon>
        <taxon>Aythya</taxon>
    </lineage>
</organism>
<dbReference type="KEGG" id="aful:116499541"/>
<dbReference type="InterPro" id="IPR013783">
    <property type="entry name" value="Ig-like_fold"/>
</dbReference>
<keyword evidence="4" id="KW-0325">Glycoprotein</keyword>
<dbReference type="InterPro" id="IPR007110">
    <property type="entry name" value="Ig-like_dom"/>
</dbReference>
<keyword evidence="3" id="KW-0472">Membrane</keyword>
<evidence type="ECO:0000313" key="9">
    <source>
        <dbReference type="RefSeq" id="XP_032060185.1"/>
    </source>
</evidence>
<evidence type="ECO:0000256" key="2">
    <source>
        <dbReference type="ARBA" id="ARBA00022729"/>
    </source>
</evidence>
<dbReference type="RefSeq" id="XP_032060185.1">
    <property type="nucleotide sequence ID" value="XM_032204294.1"/>
</dbReference>
<gene>
    <name evidence="9" type="primary">LOC116499541</name>
</gene>
<dbReference type="PROSITE" id="PS50835">
    <property type="entry name" value="IG_LIKE"/>
    <property type="match status" value="1"/>
</dbReference>
<feature type="compositionally biased region" description="Gly residues" evidence="5">
    <location>
        <begin position="294"/>
        <end position="307"/>
    </location>
</feature>
<dbReference type="InParanoid" id="A0A6J3EDQ9"/>
<dbReference type="GeneID" id="116499541"/>
<feature type="compositionally biased region" description="Gly residues" evidence="5">
    <location>
        <begin position="256"/>
        <end position="275"/>
    </location>
</feature>
<sequence>MGEPWGRRRPLHPRLLALLLIAAGSAGAQLQLVSGVRGRSVLLSPALPNSSEVKTAEWYFRTGTGKKIRVAEFGPKGFERPNPHDRFQQRLEMPNATALRIGGLELGDSGIYGVWIKYNSTVEVEDQVFNLSVYDPVPPPQIHPQLLSRSPQGCNVTLRCSLPNTSFTRTSWQLGNTSGTLWEQSGDGQTLWLAIPPGALNDTYTCVARSPAEEQSTSVSLRTLCQLAPPVGGRREGEGGGAGRCRACALPPGRKAGSGSGRRAGLLGGGGGEGTGARPEVCGRRRRFRFRRPCGGGSGGGGGGGGSSEASTTSAPRPGRAPPPSAPAPPPQVGPGERHREPGSWARPGPAAAIPEGG</sequence>
<feature type="region of interest" description="Disordered" evidence="5">
    <location>
        <begin position="251"/>
        <end position="358"/>
    </location>
</feature>
<reference evidence="9" key="1">
    <citation type="submission" date="2025-08" db="UniProtKB">
        <authorList>
            <consortium name="RefSeq"/>
        </authorList>
    </citation>
    <scope>IDENTIFICATION</scope>
    <source>
        <tissue evidence="9">Lung</tissue>
    </source>
</reference>
<proteinExistence type="predicted"/>
<keyword evidence="8" id="KW-1185">Reference proteome</keyword>
<dbReference type="AlphaFoldDB" id="A0A6J3EDQ9"/>
<name>A0A6J3EDQ9_AYTFU</name>
<feature type="compositionally biased region" description="Pro residues" evidence="5">
    <location>
        <begin position="319"/>
        <end position="333"/>
    </location>
</feature>
<dbReference type="Proteomes" id="UP000504639">
    <property type="component" value="Chromosome 28"/>
</dbReference>
<dbReference type="Gene3D" id="2.60.40.10">
    <property type="entry name" value="Immunoglobulins"/>
    <property type="match status" value="2"/>
</dbReference>
<dbReference type="PANTHER" id="PTHR12080:SF121">
    <property type="entry name" value="IG-LIKE DOMAIN-CONTAINING PROTEIN-RELATED"/>
    <property type="match status" value="1"/>
</dbReference>
<dbReference type="InterPro" id="IPR036179">
    <property type="entry name" value="Ig-like_dom_sf"/>
</dbReference>
<dbReference type="InterPro" id="IPR003599">
    <property type="entry name" value="Ig_sub"/>
</dbReference>
<comment type="subcellular location">
    <subcellularLocation>
        <location evidence="1">Membrane</location>
    </subcellularLocation>
</comment>
<evidence type="ECO:0000256" key="5">
    <source>
        <dbReference type="SAM" id="MobiDB-lite"/>
    </source>
</evidence>
<feature type="chain" id="PRO_5026939181" evidence="6">
    <location>
        <begin position="28"/>
        <end position="358"/>
    </location>
</feature>
<protein>
    <submittedName>
        <fullName evidence="9">SLAM family member 5-like</fullName>
    </submittedName>
</protein>
<evidence type="ECO:0000256" key="1">
    <source>
        <dbReference type="ARBA" id="ARBA00004370"/>
    </source>
</evidence>
<feature type="signal peptide" evidence="6">
    <location>
        <begin position="1"/>
        <end position="27"/>
    </location>
</feature>
<dbReference type="GO" id="GO:0016020">
    <property type="term" value="C:membrane"/>
    <property type="evidence" value="ECO:0007669"/>
    <property type="project" value="UniProtKB-SubCell"/>
</dbReference>
<dbReference type="SMART" id="SM00409">
    <property type="entry name" value="IG"/>
    <property type="match status" value="2"/>
</dbReference>
<evidence type="ECO:0000259" key="7">
    <source>
        <dbReference type="PROSITE" id="PS50835"/>
    </source>
</evidence>
<evidence type="ECO:0000256" key="6">
    <source>
        <dbReference type="SAM" id="SignalP"/>
    </source>
</evidence>
<dbReference type="InterPro" id="IPR015631">
    <property type="entry name" value="CD2/SLAM_rcpt"/>
</dbReference>
<evidence type="ECO:0000256" key="3">
    <source>
        <dbReference type="ARBA" id="ARBA00023136"/>
    </source>
</evidence>